<evidence type="ECO:0000313" key="1">
    <source>
        <dbReference type="EMBL" id="EFH82460.1"/>
    </source>
</evidence>
<name>D6U0X0_KTERA</name>
<proteinExistence type="predicted"/>
<dbReference type="InParanoid" id="D6U0X0"/>
<evidence type="ECO:0000313" key="2">
    <source>
        <dbReference type="Proteomes" id="UP000004508"/>
    </source>
</evidence>
<organism evidence="1 2">
    <name type="scientific">Ktedonobacter racemifer DSM 44963</name>
    <dbReference type="NCBI Taxonomy" id="485913"/>
    <lineage>
        <taxon>Bacteria</taxon>
        <taxon>Bacillati</taxon>
        <taxon>Chloroflexota</taxon>
        <taxon>Ktedonobacteria</taxon>
        <taxon>Ktedonobacterales</taxon>
        <taxon>Ktedonobacteraceae</taxon>
        <taxon>Ktedonobacter</taxon>
    </lineage>
</organism>
<sequence length="78" mass="8900">MFHADFPGFALKSVEHSRYLLIARNEVITHSSAKSALLQCKVKFTPVQSQNLQLHLSMSFRQELKELSGFGREVSHNK</sequence>
<keyword evidence="2" id="KW-1185">Reference proteome</keyword>
<dbReference type="AlphaFoldDB" id="D6U0X0"/>
<gene>
    <name evidence="1" type="ORF">Krac_3272</name>
</gene>
<reference evidence="1 2" key="1">
    <citation type="journal article" date="2011" name="Stand. Genomic Sci.">
        <title>Non-contiguous finished genome sequence and contextual data of the filamentous soil bacterium Ktedonobacter racemifer type strain (SOSP1-21).</title>
        <authorList>
            <person name="Chang Y.J."/>
            <person name="Land M."/>
            <person name="Hauser L."/>
            <person name="Chertkov O."/>
            <person name="Del Rio T.G."/>
            <person name="Nolan M."/>
            <person name="Copeland A."/>
            <person name="Tice H."/>
            <person name="Cheng J.F."/>
            <person name="Lucas S."/>
            <person name="Han C."/>
            <person name="Goodwin L."/>
            <person name="Pitluck S."/>
            <person name="Ivanova N."/>
            <person name="Ovchinikova G."/>
            <person name="Pati A."/>
            <person name="Chen A."/>
            <person name="Palaniappan K."/>
            <person name="Mavromatis K."/>
            <person name="Liolios K."/>
            <person name="Brettin T."/>
            <person name="Fiebig A."/>
            <person name="Rohde M."/>
            <person name="Abt B."/>
            <person name="Goker M."/>
            <person name="Detter J.C."/>
            <person name="Woyke T."/>
            <person name="Bristow J."/>
            <person name="Eisen J.A."/>
            <person name="Markowitz V."/>
            <person name="Hugenholtz P."/>
            <person name="Kyrpides N.C."/>
            <person name="Klenk H.P."/>
            <person name="Lapidus A."/>
        </authorList>
    </citation>
    <scope>NUCLEOTIDE SEQUENCE [LARGE SCALE GENOMIC DNA]</scope>
    <source>
        <strain evidence="2">DSM 44963</strain>
    </source>
</reference>
<protein>
    <submittedName>
        <fullName evidence="1">Uncharacterized protein</fullName>
    </submittedName>
</protein>
<comment type="caution">
    <text evidence="1">The sequence shown here is derived from an EMBL/GenBank/DDBJ whole genome shotgun (WGS) entry which is preliminary data.</text>
</comment>
<dbReference type="Proteomes" id="UP000004508">
    <property type="component" value="Unassembled WGS sequence"/>
</dbReference>
<dbReference type="EMBL" id="ADVG01000004">
    <property type="protein sequence ID" value="EFH82460.1"/>
    <property type="molecule type" value="Genomic_DNA"/>
</dbReference>
<accession>D6U0X0</accession>
<dbReference type="STRING" id="485913.Krac_3272"/>